<reference evidence="10 11" key="1">
    <citation type="submission" date="2017-08" db="EMBL/GenBank/DDBJ databases">
        <title>Acidophilic green algal genome provides insights into adaptation to an acidic environment.</title>
        <authorList>
            <person name="Hirooka S."/>
            <person name="Hirose Y."/>
            <person name="Kanesaki Y."/>
            <person name="Higuchi S."/>
            <person name="Fujiwara T."/>
            <person name="Onuma R."/>
            <person name="Era A."/>
            <person name="Ohbayashi R."/>
            <person name="Uzuka A."/>
            <person name="Nozaki H."/>
            <person name="Yoshikawa H."/>
            <person name="Miyagishima S.Y."/>
        </authorList>
    </citation>
    <scope>NUCLEOTIDE SEQUENCE [LARGE SCALE GENOMIC DNA]</scope>
    <source>
        <strain evidence="10 11">NIES-2499</strain>
    </source>
</reference>
<dbReference type="InterPro" id="IPR013144">
    <property type="entry name" value="CRA_dom"/>
</dbReference>
<dbReference type="InterPro" id="IPR006595">
    <property type="entry name" value="CTLH_C"/>
</dbReference>
<dbReference type="GO" id="GO:0034657">
    <property type="term" value="C:GID complex"/>
    <property type="evidence" value="ECO:0007669"/>
    <property type="project" value="TreeGrafter"/>
</dbReference>
<comment type="subcellular location">
    <subcellularLocation>
        <location evidence="1">Cytoplasm</location>
    </subcellularLocation>
</comment>
<dbReference type="EMBL" id="BEGY01000055">
    <property type="protein sequence ID" value="GAX80658.1"/>
    <property type="molecule type" value="Genomic_DNA"/>
</dbReference>
<dbReference type="SMART" id="SM00668">
    <property type="entry name" value="CTLH"/>
    <property type="match status" value="1"/>
</dbReference>
<dbReference type="Pfam" id="PF10607">
    <property type="entry name" value="CTLH"/>
    <property type="match status" value="1"/>
</dbReference>
<gene>
    <name evidence="10" type="ORF">CEUSTIGMA_g8093.t1</name>
</gene>
<dbReference type="InterPro" id="IPR045098">
    <property type="entry name" value="Fyv10_fam"/>
</dbReference>
<dbReference type="PROSITE" id="PS50897">
    <property type="entry name" value="CTLH"/>
    <property type="match status" value="1"/>
</dbReference>
<evidence type="ECO:0000256" key="4">
    <source>
        <dbReference type="ARBA" id="ARBA00022771"/>
    </source>
</evidence>
<dbReference type="InterPro" id="IPR044063">
    <property type="entry name" value="ZF_RING_GID"/>
</dbReference>
<dbReference type="OrthoDB" id="1933455at2759"/>
<dbReference type="InterPro" id="IPR013083">
    <property type="entry name" value="Znf_RING/FYVE/PHD"/>
</dbReference>
<feature type="zinc finger region" description="RING-Gid-type" evidence="6">
    <location>
        <begin position="391"/>
        <end position="464"/>
    </location>
</feature>
<feature type="compositionally biased region" description="Polar residues" evidence="7">
    <location>
        <begin position="160"/>
        <end position="181"/>
    </location>
</feature>
<dbReference type="GO" id="GO:0008270">
    <property type="term" value="F:zinc ion binding"/>
    <property type="evidence" value="ECO:0007669"/>
    <property type="project" value="UniProtKB-KW"/>
</dbReference>
<name>A0A250XC55_9CHLO</name>
<evidence type="ECO:0000256" key="1">
    <source>
        <dbReference type="ARBA" id="ARBA00004496"/>
    </source>
</evidence>
<dbReference type="CDD" id="cd16659">
    <property type="entry name" value="RING-Ubox_Emp"/>
    <property type="match status" value="1"/>
</dbReference>
<dbReference type="InterPro" id="IPR006594">
    <property type="entry name" value="LisH"/>
</dbReference>
<keyword evidence="5" id="KW-0862">Zinc</keyword>
<evidence type="ECO:0000313" key="10">
    <source>
        <dbReference type="EMBL" id="GAX80658.1"/>
    </source>
</evidence>
<dbReference type="GO" id="GO:0043161">
    <property type="term" value="P:proteasome-mediated ubiquitin-dependent protein catabolic process"/>
    <property type="evidence" value="ECO:0007669"/>
    <property type="project" value="InterPro"/>
</dbReference>
<sequence length="479" mass="52568">MSGTLDVLDAHVIRVPFDALKRAAKDRKGLIDKISDVVSNLNSTPQVFVNPLPTRDVDMSIASSADVASDAAGCSPEQDCDAMQTDDPGSAHLVPADTISTTLSMEQRQALQALEELSLQLGAISQSLTTVSETEATTAAACEARLGFLSKLGPQPQPAKASTATRNTTSLGTSIDNSAGSSPPAGLPWKTGVLSQTPFLDWNRQGGRLDFLLMDHLYRCGYFSAAAMLEHEAGLIGLCDVNIFRQAREVSQALQNKDCSIALKWCDDNSSRLKKIKSKLEFDLRVQEFIELVRRDERLNAIHYARQHLAPWAGLYMKELQQTVTTLALTSNTKCEPYKSLFLESRWQGLVELFHKDMYSLHGLPRESPLMAHLQAGLSALNTPQSLQDGCNREDPLHLPAFQKLAKNLPYAKHVSSKLICSVTKHIMDDANPPMVLPNGYVYSSRAVEKLLVEGNGKLTCPKTCNVYNADELRRAFIV</sequence>
<dbReference type="GO" id="GO:0005737">
    <property type="term" value="C:cytoplasm"/>
    <property type="evidence" value="ECO:0007669"/>
    <property type="project" value="UniProtKB-SubCell"/>
</dbReference>
<feature type="domain" description="CTLH" evidence="8">
    <location>
        <begin position="243"/>
        <end position="300"/>
    </location>
</feature>
<evidence type="ECO:0000259" key="8">
    <source>
        <dbReference type="PROSITE" id="PS50897"/>
    </source>
</evidence>
<evidence type="ECO:0008006" key="12">
    <source>
        <dbReference type="Google" id="ProtNLM"/>
    </source>
</evidence>
<dbReference type="PANTHER" id="PTHR12170:SF2">
    <property type="entry name" value="E3 UBIQUITIN-PROTEIN TRANSFERASE MAEA"/>
    <property type="match status" value="1"/>
</dbReference>
<evidence type="ECO:0000313" key="11">
    <source>
        <dbReference type="Proteomes" id="UP000232323"/>
    </source>
</evidence>
<keyword evidence="11" id="KW-1185">Reference proteome</keyword>
<dbReference type="GO" id="GO:0005634">
    <property type="term" value="C:nucleus"/>
    <property type="evidence" value="ECO:0007669"/>
    <property type="project" value="TreeGrafter"/>
</dbReference>
<dbReference type="SUPFAM" id="SSF57850">
    <property type="entry name" value="RING/U-box"/>
    <property type="match status" value="1"/>
</dbReference>
<dbReference type="PROSITE" id="PS51867">
    <property type="entry name" value="ZF_RING_GID"/>
    <property type="match status" value="1"/>
</dbReference>
<evidence type="ECO:0000256" key="6">
    <source>
        <dbReference type="PROSITE-ProRule" id="PRU01215"/>
    </source>
</evidence>
<keyword evidence="3" id="KW-0479">Metal-binding</keyword>
<evidence type="ECO:0000256" key="3">
    <source>
        <dbReference type="ARBA" id="ARBA00022723"/>
    </source>
</evidence>
<evidence type="ECO:0000256" key="7">
    <source>
        <dbReference type="SAM" id="MobiDB-lite"/>
    </source>
</evidence>
<evidence type="ECO:0000259" key="9">
    <source>
        <dbReference type="PROSITE" id="PS51867"/>
    </source>
</evidence>
<feature type="region of interest" description="Disordered" evidence="7">
    <location>
        <begin position="153"/>
        <end position="187"/>
    </location>
</feature>
<organism evidence="10 11">
    <name type="scientific">Chlamydomonas eustigma</name>
    <dbReference type="NCBI Taxonomy" id="1157962"/>
    <lineage>
        <taxon>Eukaryota</taxon>
        <taxon>Viridiplantae</taxon>
        <taxon>Chlorophyta</taxon>
        <taxon>core chlorophytes</taxon>
        <taxon>Chlorophyceae</taxon>
        <taxon>CS clade</taxon>
        <taxon>Chlamydomonadales</taxon>
        <taxon>Chlamydomonadaceae</taxon>
        <taxon>Chlamydomonas</taxon>
    </lineage>
</organism>
<dbReference type="Gene3D" id="3.30.40.10">
    <property type="entry name" value="Zinc/RING finger domain, C3HC4 (zinc finger)"/>
    <property type="match status" value="1"/>
</dbReference>
<accession>A0A250XC55</accession>
<dbReference type="SMART" id="SM00757">
    <property type="entry name" value="CRA"/>
    <property type="match status" value="1"/>
</dbReference>
<evidence type="ECO:0000256" key="2">
    <source>
        <dbReference type="ARBA" id="ARBA00022490"/>
    </source>
</evidence>
<protein>
    <recommendedName>
        <fullName evidence="12">CTLH domain-containing protein</fullName>
    </recommendedName>
</protein>
<dbReference type="PROSITE" id="PS50896">
    <property type="entry name" value="LISH"/>
    <property type="match status" value="1"/>
</dbReference>
<dbReference type="SMART" id="SM00667">
    <property type="entry name" value="LisH"/>
    <property type="match status" value="1"/>
</dbReference>
<dbReference type="STRING" id="1157962.A0A250XC55"/>
<proteinExistence type="predicted"/>
<feature type="domain" description="RING-Gid-type" evidence="9">
    <location>
        <begin position="391"/>
        <end position="464"/>
    </location>
</feature>
<dbReference type="Proteomes" id="UP000232323">
    <property type="component" value="Unassembled WGS sequence"/>
</dbReference>
<comment type="caution">
    <text evidence="10">The sequence shown here is derived from an EMBL/GenBank/DDBJ whole genome shotgun (WGS) entry which is preliminary data.</text>
</comment>
<evidence type="ECO:0000256" key="5">
    <source>
        <dbReference type="ARBA" id="ARBA00022833"/>
    </source>
</evidence>
<dbReference type="GO" id="GO:0061630">
    <property type="term" value="F:ubiquitin protein ligase activity"/>
    <property type="evidence" value="ECO:0007669"/>
    <property type="project" value="InterPro"/>
</dbReference>
<keyword evidence="2" id="KW-0963">Cytoplasm</keyword>
<dbReference type="PANTHER" id="PTHR12170">
    <property type="entry name" value="MACROPHAGE ERYTHROBLAST ATTACHER-RELATED"/>
    <property type="match status" value="1"/>
</dbReference>
<dbReference type="AlphaFoldDB" id="A0A250XC55"/>
<dbReference type="InterPro" id="IPR024964">
    <property type="entry name" value="CTLH/CRA"/>
</dbReference>
<keyword evidence="4 6" id="KW-0863">Zinc-finger</keyword>